<protein>
    <recommendedName>
        <fullName evidence="5">Protein kinase domain-containing protein</fullName>
    </recommendedName>
</protein>
<evidence type="ECO:0000256" key="2">
    <source>
        <dbReference type="ARBA" id="ARBA00022840"/>
    </source>
</evidence>
<dbReference type="InterPro" id="IPR011009">
    <property type="entry name" value="Kinase-like_dom_sf"/>
</dbReference>
<dbReference type="Ensembl" id="ENSACIT00000032155.1">
    <property type="protein sequence ID" value="ENSACIP00000031334.1"/>
    <property type="gene ID" value="ENSACIG00000024212.1"/>
</dbReference>
<dbReference type="OMA" id="MTYVPYT"/>
<name>A0A3Q0T8Y7_AMPCI</name>
<dbReference type="Gene3D" id="3.30.200.20">
    <property type="entry name" value="Phosphorylase Kinase, domain 1"/>
    <property type="match status" value="1"/>
</dbReference>
<dbReference type="InterPro" id="IPR020635">
    <property type="entry name" value="Tyr_kinase_cat_dom"/>
</dbReference>
<dbReference type="SMART" id="SM00219">
    <property type="entry name" value="TyrKc"/>
    <property type="match status" value="1"/>
</dbReference>
<evidence type="ECO:0000256" key="4">
    <source>
        <dbReference type="PROSITE-ProRule" id="PRU10141"/>
    </source>
</evidence>
<dbReference type="STRING" id="61819.ENSACIP00000031334"/>
<dbReference type="SUPFAM" id="SSF56112">
    <property type="entry name" value="Protein kinase-like (PK-like)"/>
    <property type="match status" value="1"/>
</dbReference>
<dbReference type="Pfam" id="PF00069">
    <property type="entry name" value="Pkinase"/>
    <property type="match status" value="1"/>
</dbReference>
<dbReference type="PANTHER" id="PTHR24055">
    <property type="entry name" value="MITOGEN-ACTIVATED PROTEIN KINASE"/>
    <property type="match status" value="1"/>
</dbReference>
<keyword evidence="2 4" id="KW-0067">ATP-binding</keyword>
<feature type="binding site" evidence="4">
    <location>
        <position position="33"/>
    </location>
    <ligand>
        <name>ATP</name>
        <dbReference type="ChEBI" id="CHEBI:30616"/>
    </ligand>
</feature>
<evidence type="ECO:0000259" key="5">
    <source>
        <dbReference type="PROSITE" id="PS50011"/>
    </source>
</evidence>
<evidence type="ECO:0000256" key="3">
    <source>
        <dbReference type="ARBA" id="ARBA00023137"/>
    </source>
</evidence>
<evidence type="ECO:0000313" key="7">
    <source>
        <dbReference type="Proteomes" id="UP000261340"/>
    </source>
</evidence>
<reference evidence="6" key="1">
    <citation type="submission" date="2025-08" db="UniProtKB">
        <authorList>
            <consortium name="Ensembl"/>
        </authorList>
    </citation>
    <scope>IDENTIFICATION</scope>
</reference>
<dbReference type="InterPro" id="IPR017441">
    <property type="entry name" value="Protein_kinase_ATP_BS"/>
</dbReference>
<dbReference type="AlphaFoldDB" id="A0A3Q0T8Y7"/>
<dbReference type="InterPro" id="IPR000719">
    <property type="entry name" value="Prot_kinase_dom"/>
</dbReference>
<dbReference type="Gene3D" id="1.10.510.10">
    <property type="entry name" value="Transferase(Phosphotransferase) domain 1"/>
    <property type="match status" value="1"/>
</dbReference>
<dbReference type="GO" id="GO:0005524">
    <property type="term" value="F:ATP binding"/>
    <property type="evidence" value="ECO:0007669"/>
    <property type="project" value="UniProtKB-UniRule"/>
</dbReference>
<keyword evidence="3" id="KW-0808">Transferase</keyword>
<organism evidence="6 7">
    <name type="scientific">Amphilophus citrinellus</name>
    <name type="common">Midas cichlid</name>
    <name type="synonym">Cichlasoma citrinellum</name>
    <dbReference type="NCBI Taxonomy" id="61819"/>
    <lineage>
        <taxon>Eukaryota</taxon>
        <taxon>Metazoa</taxon>
        <taxon>Chordata</taxon>
        <taxon>Craniata</taxon>
        <taxon>Vertebrata</taxon>
        <taxon>Euteleostomi</taxon>
        <taxon>Actinopterygii</taxon>
        <taxon>Neopterygii</taxon>
        <taxon>Teleostei</taxon>
        <taxon>Neoteleostei</taxon>
        <taxon>Acanthomorphata</taxon>
        <taxon>Ovalentaria</taxon>
        <taxon>Cichlomorphae</taxon>
        <taxon>Cichliformes</taxon>
        <taxon>Cichlidae</taxon>
        <taxon>New World cichlids</taxon>
        <taxon>Cichlasomatinae</taxon>
        <taxon>Heroini</taxon>
        <taxon>Amphilophus</taxon>
    </lineage>
</organism>
<proteinExistence type="predicted"/>
<keyword evidence="1 4" id="KW-0547">Nucleotide-binding</keyword>
<dbReference type="InterPro" id="IPR050117">
    <property type="entry name" value="MAPK"/>
</dbReference>
<dbReference type="PROSITE" id="PS50011">
    <property type="entry name" value="PROTEIN_KINASE_DOM"/>
    <property type="match status" value="1"/>
</dbReference>
<keyword evidence="7" id="KW-1185">Reference proteome</keyword>
<evidence type="ECO:0000256" key="1">
    <source>
        <dbReference type="ARBA" id="ARBA00022741"/>
    </source>
</evidence>
<keyword evidence="3" id="KW-0418">Kinase</keyword>
<dbReference type="Proteomes" id="UP000261340">
    <property type="component" value="Unplaced"/>
</dbReference>
<dbReference type="PROSITE" id="PS00107">
    <property type="entry name" value="PROTEIN_KINASE_ATP"/>
    <property type="match status" value="1"/>
</dbReference>
<feature type="domain" description="Protein kinase" evidence="5">
    <location>
        <begin position="4"/>
        <end position="265"/>
    </location>
</feature>
<accession>A0A3Q0T8Y7</accession>
<sequence>MDKYTVLHQIGKGAYGSVYKVACRNTGKCLAMKCHNNEGTSVSESTVRELSCLFSLKGHPYVVDILDCFVSEGRIATIMTYHPYTLQRLIYNGRGCPRSTPLSFVASFSVQIANALSYMHGLNIIHRDLAPPNVLLTDDLVVKVADMGLSRNAVKWMSSTVVTEPYRAPELFVKDVTAQYTCAIDMWSLGVLIADAMEGKPVFLSKNVKGSKVSTYEVILKTVGPPELSDCKPAKAIISRLLTFSRVIRMQILQCAWLRVRHRNNLVCIGSSCVLHQMKVI</sequence>
<keyword evidence="3" id="KW-0829">Tyrosine-protein kinase</keyword>
<reference evidence="6" key="2">
    <citation type="submission" date="2025-09" db="UniProtKB">
        <authorList>
            <consortium name="Ensembl"/>
        </authorList>
    </citation>
    <scope>IDENTIFICATION</scope>
</reference>
<dbReference type="GO" id="GO:0004713">
    <property type="term" value="F:protein tyrosine kinase activity"/>
    <property type="evidence" value="ECO:0007669"/>
    <property type="project" value="UniProtKB-KW"/>
</dbReference>
<dbReference type="GeneTree" id="ENSGT00940000176427"/>
<evidence type="ECO:0000313" key="6">
    <source>
        <dbReference type="Ensembl" id="ENSACIP00000031334.1"/>
    </source>
</evidence>